<feature type="domain" description="Transposase IS204/IS1001/IS1096/IS1165 DDE" evidence="1">
    <location>
        <begin position="57"/>
        <end position="174"/>
    </location>
</feature>
<reference evidence="3" key="1">
    <citation type="journal article" date="2019" name="Int. J. Syst. Evol. Microbiol.">
        <title>The Global Catalogue of Microorganisms (GCM) 10K type strain sequencing project: providing services to taxonomists for standard genome sequencing and annotation.</title>
        <authorList>
            <consortium name="The Broad Institute Genomics Platform"/>
            <consortium name="The Broad Institute Genome Sequencing Center for Infectious Disease"/>
            <person name="Wu L."/>
            <person name="Ma J."/>
        </authorList>
    </citation>
    <scope>NUCLEOTIDE SEQUENCE [LARGE SCALE GENOMIC DNA]</scope>
    <source>
        <strain evidence="3">CGMCC 1.12478</strain>
    </source>
</reference>
<keyword evidence="3" id="KW-1185">Reference proteome</keyword>
<sequence length="182" mass="20376">MIQERGYEGNLSHLQRLLAGWRRTEQQASDPKVEHAILKPVRDPETGHAISAVIAAALCIKPRGKFTPDQARKVDALKTGSLAFATMRCLAMRFSGILRGREGDPLPAWTCDAIETDLAPLVRFARTLNRDYDAVKNAIEMPWSNGQAEGQINRLKTLKRAMYGRAGPELLRARMLPFRHTD</sequence>
<dbReference type="InterPro" id="IPR047951">
    <property type="entry name" value="Transpos_ISL3"/>
</dbReference>
<dbReference type="Pfam" id="PF01610">
    <property type="entry name" value="DDE_Tnp_ISL3"/>
    <property type="match status" value="1"/>
</dbReference>
<comment type="caution">
    <text evidence="2">The sequence shown here is derived from an EMBL/GenBank/DDBJ whole genome shotgun (WGS) entry which is preliminary data.</text>
</comment>
<dbReference type="Proteomes" id="UP000645462">
    <property type="component" value="Unassembled WGS sequence"/>
</dbReference>
<name>A0ABQ1LEF1_9RHOB</name>
<dbReference type="PANTHER" id="PTHR33498">
    <property type="entry name" value="TRANSPOSASE FOR INSERTION SEQUENCE ELEMENT IS1557"/>
    <property type="match status" value="1"/>
</dbReference>
<proteinExistence type="predicted"/>
<dbReference type="InterPro" id="IPR002560">
    <property type="entry name" value="Transposase_DDE"/>
</dbReference>
<organism evidence="2 3">
    <name type="scientific">Marivita lacus</name>
    <dbReference type="NCBI Taxonomy" id="1323742"/>
    <lineage>
        <taxon>Bacteria</taxon>
        <taxon>Pseudomonadati</taxon>
        <taxon>Pseudomonadota</taxon>
        <taxon>Alphaproteobacteria</taxon>
        <taxon>Rhodobacterales</taxon>
        <taxon>Roseobacteraceae</taxon>
        <taxon>Marivita</taxon>
    </lineage>
</organism>
<accession>A0ABQ1LEF1</accession>
<evidence type="ECO:0000259" key="1">
    <source>
        <dbReference type="Pfam" id="PF01610"/>
    </source>
</evidence>
<dbReference type="EMBL" id="BMFC01000022">
    <property type="protein sequence ID" value="GGC22292.1"/>
    <property type="molecule type" value="Genomic_DNA"/>
</dbReference>
<evidence type="ECO:0000313" key="2">
    <source>
        <dbReference type="EMBL" id="GGC22292.1"/>
    </source>
</evidence>
<evidence type="ECO:0000313" key="3">
    <source>
        <dbReference type="Proteomes" id="UP000645462"/>
    </source>
</evidence>
<dbReference type="PANTHER" id="PTHR33498:SF1">
    <property type="entry name" value="TRANSPOSASE FOR INSERTION SEQUENCE ELEMENT IS1557"/>
    <property type="match status" value="1"/>
</dbReference>
<gene>
    <name evidence="2" type="ORF">GCM10011363_43570</name>
</gene>
<protein>
    <recommendedName>
        <fullName evidence="1">Transposase IS204/IS1001/IS1096/IS1165 DDE domain-containing protein</fullName>
    </recommendedName>
</protein>